<gene>
    <name evidence="1" type="ORF">CFR72_15855</name>
</gene>
<name>A0A318Q7Q0_9PROT</name>
<proteinExistence type="predicted"/>
<dbReference type="AlphaFoldDB" id="A0A318Q7Q0"/>
<dbReference type="OrthoDB" id="88903at2"/>
<comment type="caution">
    <text evidence="1">The sequence shown here is derived from an EMBL/GenBank/DDBJ whole genome shotgun (WGS) entry which is preliminary data.</text>
</comment>
<reference evidence="1 2" key="1">
    <citation type="submission" date="2017-07" db="EMBL/GenBank/DDBJ databases">
        <title>A draft genome sequence of Gluconacetobacter entanii LTH 4560.</title>
        <authorList>
            <person name="Skraban J."/>
            <person name="Cleenwerck I."/>
            <person name="Vandamme P."/>
            <person name="Trcek J."/>
        </authorList>
    </citation>
    <scope>NUCLEOTIDE SEQUENCE [LARGE SCALE GENOMIC DNA]</scope>
    <source>
        <strain evidence="1 2">LTH 4560</strain>
    </source>
</reference>
<dbReference type="EMBL" id="NKUF01000081">
    <property type="protein sequence ID" value="PYD60383.1"/>
    <property type="molecule type" value="Genomic_DNA"/>
</dbReference>
<evidence type="ECO:0000313" key="1">
    <source>
        <dbReference type="EMBL" id="PYD60383.1"/>
    </source>
</evidence>
<organism evidence="1 2">
    <name type="scientific">Gluconacetobacter entanii</name>
    <dbReference type="NCBI Taxonomy" id="108528"/>
    <lineage>
        <taxon>Bacteria</taxon>
        <taxon>Pseudomonadati</taxon>
        <taxon>Pseudomonadota</taxon>
        <taxon>Alphaproteobacteria</taxon>
        <taxon>Acetobacterales</taxon>
        <taxon>Acetobacteraceae</taxon>
        <taxon>Gluconacetobacter</taxon>
    </lineage>
</organism>
<sequence>MSDLSEVSSLIFAKAHPWLSGKTAKVANTVLSKAITYLGVATDPKENQKLLQDTMLSLEGRVLIFDDLERCPMSVVEVMGFINRFVEQDKIKVVVVASEEDIPPEQREDYKARKEKLIGKTMRVGSDVGTVLDAFAADLKMPEAKAAILAHRDAVLNTFAARGKPNFRSLRAILFDFDRIIELADPKLRASNDALGALLLYMVAIGMEYRSDGIDADGLRTLDVDILYRLNFNNAPVSDKRQRARALRDKYPLVSWSDPVVPPEMLADLFASGTLDVAALNDHLSKHPRVVGIAATPEWRAMWNFYDMGATDYAHVRTAFADQLAHRKIIHPGELLHAVGTSLRLLKYKDDVLGGVKPKTFFKAYLADLEKTDALLAVPELFGPLGRSYAGLVYNEADTPEFVELHALVQAATMLALARRMSGEVADLLKRLQDNPRDGAMLHEWGLEQGNYAGVGILHNIAVNDMADLLLADSKFNDPLMAALAVRFENAQHDNALDVEKAWIRKLHAELKLRLKSVTQPHRSLGEGRLSYWFDKVKAWAAPPSKTGKKAAGTP</sequence>
<protein>
    <recommendedName>
        <fullName evidence="3">KAP NTPase domain-containing protein</fullName>
    </recommendedName>
</protein>
<dbReference type="RefSeq" id="WP_110914739.1">
    <property type="nucleotide sequence ID" value="NZ_NKUF01000081.1"/>
</dbReference>
<accession>A0A318Q7Q0</accession>
<evidence type="ECO:0000313" key="2">
    <source>
        <dbReference type="Proteomes" id="UP000248301"/>
    </source>
</evidence>
<dbReference type="Proteomes" id="UP000248301">
    <property type="component" value="Unassembled WGS sequence"/>
</dbReference>
<evidence type="ECO:0008006" key="3">
    <source>
        <dbReference type="Google" id="ProtNLM"/>
    </source>
</evidence>